<evidence type="ECO:0000313" key="10">
    <source>
        <dbReference type="EMBL" id="WFD45825.1"/>
    </source>
</evidence>
<dbReference type="InterPro" id="IPR018247">
    <property type="entry name" value="EF_Hand_1_Ca_BS"/>
</dbReference>
<keyword evidence="6" id="KW-0472">Membrane</keyword>
<dbReference type="Proteomes" id="UP000818624">
    <property type="component" value="Chromosome 1"/>
</dbReference>
<evidence type="ECO:0000256" key="3">
    <source>
        <dbReference type="ARBA" id="ARBA00022927"/>
    </source>
</evidence>
<dbReference type="PANTHER" id="PTHR13222:SF1">
    <property type="entry name" value="RB1-INDUCIBLE COILED-COIL PROTEIN 1"/>
    <property type="match status" value="1"/>
</dbReference>
<evidence type="ECO:0000256" key="2">
    <source>
        <dbReference type="ARBA" id="ARBA00022448"/>
    </source>
</evidence>
<reference evidence="10 11" key="1">
    <citation type="journal article" date="2020" name="Elife">
        <title>Loss of centromere function drives karyotype evolution in closely related Malassezia species.</title>
        <authorList>
            <person name="Sankaranarayanan S.R."/>
            <person name="Ianiri G."/>
            <person name="Coelho M.A."/>
            <person name="Reza M.H."/>
            <person name="Thimmappa B.C."/>
            <person name="Ganguly P."/>
            <person name="Vadnala R.N."/>
            <person name="Sun S."/>
            <person name="Siddharthan R."/>
            <person name="Tellgren-Roth C."/>
            <person name="Dawson T.L."/>
            <person name="Heitman J."/>
            <person name="Sanyal K."/>
        </authorList>
    </citation>
    <scope>NUCLEOTIDE SEQUENCE [LARGE SCALE GENOMIC DNA]</scope>
    <source>
        <strain evidence="10">CBS14141</strain>
    </source>
</reference>
<feature type="compositionally biased region" description="Low complexity" evidence="7">
    <location>
        <begin position="775"/>
        <end position="787"/>
    </location>
</feature>
<evidence type="ECO:0000256" key="1">
    <source>
        <dbReference type="ARBA" id="ARBA00009729"/>
    </source>
</evidence>
<feature type="domain" description="Autophagy-related protein 11 C-terminal" evidence="9">
    <location>
        <begin position="622"/>
        <end position="714"/>
    </location>
</feature>
<keyword evidence="2 6" id="KW-0813">Transport</keyword>
<evidence type="ECO:0000256" key="7">
    <source>
        <dbReference type="SAM" id="MobiDB-lite"/>
    </source>
</evidence>
<evidence type="ECO:0000256" key="6">
    <source>
        <dbReference type="RuleBase" id="RU367075"/>
    </source>
</evidence>
<dbReference type="EMBL" id="CP046234">
    <property type="protein sequence ID" value="WFD45825.1"/>
    <property type="molecule type" value="Genomic_DNA"/>
</dbReference>
<evidence type="ECO:0000256" key="5">
    <source>
        <dbReference type="ARBA" id="ARBA00023054"/>
    </source>
</evidence>
<comment type="subcellular location">
    <subcellularLocation>
        <location evidence="6">Preautophagosomal structure membrane</location>
        <topology evidence="6">Peripheral membrane protein</topology>
    </subcellularLocation>
    <subcellularLocation>
        <location evidence="6">Vacuole membrane</location>
        <topology evidence="6">Peripheral membrane protein</topology>
    </subcellularLocation>
    <text evidence="6">During pexophagy, accumulates in the vacuolar membrane region, where the peroxisomes contact the vacuole.</text>
</comment>
<dbReference type="InterPro" id="IPR045326">
    <property type="entry name" value="ATG17-like_dom"/>
</dbReference>
<evidence type="ECO:0000256" key="4">
    <source>
        <dbReference type="ARBA" id="ARBA00023006"/>
    </source>
</evidence>
<feature type="region of interest" description="Disordered" evidence="7">
    <location>
        <begin position="427"/>
        <end position="451"/>
    </location>
</feature>
<dbReference type="Pfam" id="PF04108">
    <property type="entry name" value="ATG17_like"/>
    <property type="match status" value="1"/>
</dbReference>
<proteinExistence type="inferred from homology"/>
<evidence type="ECO:0000259" key="8">
    <source>
        <dbReference type="Pfam" id="PF04108"/>
    </source>
</evidence>
<feature type="compositionally biased region" description="Polar residues" evidence="7">
    <location>
        <begin position="439"/>
        <end position="449"/>
    </location>
</feature>
<comment type="similarity">
    <text evidence="1 6">Belongs to the ATG11 family.</text>
</comment>
<evidence type="ECO:0000259" key="9">
    <source>
        <dbReference type="Pfam" id="PF10377"/>
    </source>
</evidence>
<keyword evidence="4 6" id="KW-0072">Autophagy</keyword>
<name>A0ABY8ELD0_MALFU</name>
<protein>
    <recommendedName>
        <fullName evidence="6">Autophagy-related protein 11</fullName>
    </recommendedName>
</protein>
<comment type="subunit">
    <text evidence="6">Homodimer.</text>
</comment>
<keyword evidence="3 6" id="KW-0653">Protein transport</keyword>
<dbReference type="PROSITE" id="PS00018">
    <property type="entry name" value="EF_HAND_1"/>
    <property type="match status" value="1"/>
</dbReference>
<gene>
    <name evidence="10" type="primary">ATG11</name>
    <name evidence="10" type="ORF">GLX27_000450</name>
</gene>
<dbReference type="Pfam" id="PF10377">
    <property type="entry name" value="ATG11"/>
    <property type="match status" value="1"/>
</dbReference>
<feature type="region of interest" description="Disordered" evidence="7">
    <location>
        <begin position="735"/>
        <end position="787"/>
    </location>
</feature>
<organism evidence="10 11">
    <name type="scientific">Malassezia furfur</name>
    <name type="common">Pityriasis versicolor infection agent</name>
    <name type="synonym">Pityrosporum furfur</name>
    <dbReference type="NCBI Taxonomy" id="55194"/>
    <lineage>
        <taxon>Eukaryota</taxon>
        <taxon>Fungi</taxon>
        <taxon>Dikarya</taxon>
        <taxon>Basidiomycota</taxon>
        <taxon>Ustilaginomycotina</taxon>
        <taxon>Malasseziomycetes</taxon>
        <taxon>Malasseziales</taxon>
        <taxon>Malasseziaceae</taxon>
        <taxon>Malassezia</taxon>
    </lineage>
</organism>
<feature type="domain" description="Autophagy protein ATG17-like" evidence="8">
    <location>
        <begin position="3"/>
        <end position="334"/>
    </location>
</feature>
<keyword evidence="5" id="KW-0175">Coiled coil</keyword>
<comment type="function">
    <text evidence="6">Involved in cytoplasm to vacuole transport (Cvt), pexophagy, mitophagy and nucleophagy. Recruits mitochondria for their selective degradation via autophagy (mitophagy) during starvation. Works as scaffold proteins that recruit ATG proteins to the pre-autophagosome (PAS), the site of vesicle/autophagosome formation. Required for the Cvt vesicles completion.</text>
</comment>
<dbReference type="InterPro" id="IPR040040">
    <property type="entry name" value="ATG11"/>
</dbReference>
<dbReference type="InterPro" id="IPR019460">
    <property type="entry name" value="Atg11_C"/>
</dbReference>
<dbReference type="PANTHER" id="PTHR13222">
    <property type="entry name" value="RB1-INDUCIBLE COILED-COIL"/>
    <property type="match status" value="1"/>
</dbReference>
<evidence type="ECO:0000313" key="11">
    <source>
        <dbReference type="Proteomes" id="UP000818624"/>
    </source>
</evidence>
<accession>A0ABY8ELD0</accession>
<sequence>MLAWALEVQHRVETQYNTACDMHACIERIHTSTRVALANLQAHTVTIKHAIKTLEEIASKELGSMEELLQRYEHDLYILSRVPIEAKLLAKPVARNAKPPTLGDFVDARKIRTTAEDCRAQLAELQTRYANTVQVEVQLAVDLADLVSEINHTHIEPSTETLAQIREVYQCTLEAVHELEAPHESTPDDNEHLSAHSKRTLEHATDVNRTAARIDAYFARATQNLAYLVSDRNELVHRHLNLVQDISSLQSDYADLGAALAEIDAALASPKLDGFKRLQRLKKMLWAYGASLVEGVRRTEFTPVFMDKAQRLAELMAQFTESERAARMEYATHVASQLPFELVLETQPPVLDVTTRRRDTNDTHALSRQDLDAFLERLRVLEHETHHAAPAVLISEVRTELKSYMARLDRTEATFTAIAARELHLNEDESDDASEASRHSPTPSQQLSDTLRRQLQIAQQRSERLEEELQRRTAEWSEERAALQRAASLAHSRLEASAHEAGAQRMQIHTELERISERLSALHVVDTQTLEQARSELSGVQEKLRGEQREWSYVGALLARVTSLHQYACAPDALHPPAVHVQELSDADARAALQTLDPDRFLDDVHGRMEWLVAHIRRLQTRVAAAAQAPLSLDHVAPGDVALFLPAQTRDARWTAFQLHNPYCYLRMTEALRRATAGRDWLVARVTRLETHEATAGDALRLPPGTAYSWVDVEAWEDVDALLAAQLPTSRSPWLPARSAEIRTSRKSSGGSGVGAPWQPRADAPQRALTKDGSALPLAAPRTPTRATEALMRLTSAATTPGQDA</sequence>
<keyword evidence="6" id="KW-0926">Vacuole</keyword>
<keyword evidence="11" id="KW-1185">Reference proteome</keyword>